<feature type="compositionally biased region" description="Basic and acidic residues" evidence="1">
    <location>
        <begin position="198"/>
        <end position="214"/>
    </location>
</feature>
<feature type="domain" description="Small ribosomal subunit protein mS35 mitochondrial conserved" evidence="2">
    <location>
        <begin position="136"/>
        <end position="195"/>
    </location>
</feature>
<keyword evidence="3" id="KW-0687">Ribonucleoprotein</keyword>
<dbReference type="GO" id="GO:0003735">
    <property type="term" value="F:structural constituent of ribosome"/>
    <property type="evidence" value="ECO:0007669"/>
    <property type="project" value="InterPro"/>
</dbReference>
<keyword evidence="3" id="KW-0689">Ribosomal protein</keyword>
<dbReference type="GO" id="GO:0005763">
    <property type="term" value="C:mitochondrial small ribosomal subunit"/>
    <property type="evidence" value="ECO:0007669"/>
    <property type="project" value="TreeGrafter"/>
</dbReference>
<evidence type="ECO:0000313" key="4">
    <source>
        <dbReference type="Proteomes" id="UP001176521"/>
    </source>
</evidence>
<dbReference type="EMBL" id="JAPDMQ010000039">
    <property type="protein sequence ID" value="KAK0538864.1"/>
    <property type="molecule type" value="Genomic_DNA"/>
</dbReference>
<dbReference type="InterPro" id="IPR019349">
    <property type="entry name" value="Ribosomal_mS35_mit"/>
</dbReference>
<sequence length="335" mass="36684">MTLQVASRRAALAAGGASSSASSSSRAAVLPLPLPLLLLPAASASSSASSSARGFSTSTAALAKPRKARVSADTPFQIRKLPAYQFDDISSLGHEILDYNREFLRMFRLVELELPKLAQFRQPFVPPALSPSESSPRIVQLRFVHHQGDSHPENRKAVLTVDVGALFAHPSNPLPSKAAQHKFLLLAGERYNPQGGLKDARDRLRVENGRRVRAEASASTSTSSSPTGESESTPSWTGTELRHPEANLSDADEAQLQARWWGHVKIASDRFPNENMNAAWCLDTLKKLLVEANNAPEKMAQVPLDPRRQFSKEERAHPLARSHGPSLRDFPKEWL</sequence>
<proteinExistence type="predicted"/>
<feature type="compositionally biased region" description="Low complexity" evidence="1">
    <location>
        <begin position="215"/>
        <end position="239"/>
    </location>
</feature>
<accession>A0AAN6JTG4</accession>
<dbReference type="Proteomes" id="UP001176521">
    <property type="component" value="Unassembled WGS sequence"/>
</dbReference>
<evidence type="ECO:0000256" key="1">
    <source>
        <dbReference type="SAM" id="MobiDB-lite"/>
    </source>
</evidence>
<dbReference type="PANTHER" id="PTHR13490">
    <property type="entry name" value="MITOCHONDRIAL 28S RIBOSOMAL PROTEIN S28"/>
    <property type="match status" value="1"/>
</dbReference>
<dbReference type="GO" id="GO:0032543">
    <property type="term" value="P:mitochondrial translation"/>
    <property type="evidence" value="ECO:0007669"/>
    <property type="project" value="InterPro"/>
</dbReference>
<dbReference type="PANTHER" id="PTHR13490:SF0">
    <property type="entry name" value="SMALL RIBOSOMAL SUBUNIT PROTEIN MS35"/>
    <property type="match status" value="1"/>
</dbReference>
<evidence type="ECO:0000313" key="3">
    <source>
        <dbReference type="EMBL" id="KAK0538864.1"/>
    </source>
</evidence>
<organism evidence="3 4">
    <name type="scientific">Tilletia horrida</name>
    <dbReference type="NCBI Taxonomy" id="155126"/>
    <lineage>
        <taxon>Eukaryota</taxon>
        <taxon>Fungi</taxon>
        <taxon>Dikarya</taxon>
        <taxon>Basidiomycota</taxon>
        <taxon>Ustilaginomycotina</taxon>
        <taxon>Exobasidiomycetes</taxon>
        <taxon>Tilletiales</taxon>
        <taxon>Tilletiaceae</taxon>
        <taxon>Tilletia</taxon>
    </lineage>
</organism>
<keyword evidence="4" id="KW-1185">Reference proteome</keyword>
<feature type="region of interest" description="Disordered" evidence="1">
    <location>
        <begin position="305"/>
        <end position="335"/>
    </location>
</feature>
<feature type="domain" description="Small ribosomal subunit protein mS35 mitochondrial conserved" evidence="2">
    <location>
        <begin position="263"/>
        <end position="334"/>
    </location>
</feature>
<gene>
    <name evidence="3" type="primary">RSM24</name>
    <name evidence="3" type="ORF">OC842_001173</name>
</gene>
<name>A0AAN6JTG4_9BASI</name>
<protein>
    <submittedName>
        <fullName evidence="3">37S ribosomal protein S24, mitochondrial</fullName>
    </submittedName>
</protein>
<dbReference type="Pfam" id="PF10213">
    <property type="entry name" value="MRP-S28"/>
    <property type="match status" value="2"/>
</dbReference>
<reference evidence="3" key="1">
    <citation type="journal article" date="2023" name="PhytoFront">
        <title>Draft Genome Resources of Seven Strains of Tilletia horrida, Causal Agent of Kernel Smut of Rice.</title>
        <authorList>
            <person name="Khanal S."/>
            <person name="Antony Babu S."/>
            <person name="Zhou X.G."/>
        </authorList>
    </citation>
    <scope>NUCLEOTIDE SEQUENCE</scope>
    <source>
        <strain evidence="3">TX3</strain>
    </source>
</reference>
<evidence type="ECO:0000259" key="2">
    <source>
        <dbReference type="Pfam" id="PF10213"/>
    </source>
</evidence>
<dbReference type="InterPro" id="IPR039848">
    <property type="entry name" value="Ribosomal_mS35_mt"/>
</dbReference>
<dbReference type="AlphaFoldDB" id="A0AAN6JTG4"/>
<feature type="compositionally biased region" description="Basic and acidic residues" evidence="1">
    <location>
        <begin position="305"/>
        <end position="317"/>
    </location>
</feature>
<comment type="caution">
    <text evidence="3">The sequence shown here is derived from an EMBL/GenBank/DDBJ whole genome shotgun (WGS) entry which is preliminary data.</text>
</comment>
<feature type="region of interest" description="Disordered" evidence="1">
    <location>
        <begin position="196"/>
        <end position="241"/>
    </location>
</feature>